<organism evidence="5 6">
    <name type="scientific">Cytobacillus spartinae</name>
    <dbReference type="NCBI Taxonomy" id="3299023"/>
    <lineage>
        <taxon>Bacteria</taxon>
        <taxon>Bacillati</taxon>
        <taxon>Bacillota</taxon>
        <taxon>Bacilli</taxon>
        <taxon>Bacillales</taxon>
        <taxon>Bacillaceae</taxon>
        <taxon>Cytobacillus</taxon>
    </lineage>
</organism>
<keyword evidence="1" id="KW-0175">Coiled coil</keyword>
<dbReference type="Pfam" id="PF07532">
    <property type="entry name" value="Big_4"/>
    <property type="match status" value="1"/>
</dbReference>
<name>A0ABW6KGB5_9BACI</name>
<evidence type="ECO:0000259" key="4">
    <source>
        <dbReference type="Pfam" id="PF07532"/>
    </source>
</evidence>
<feature type="compositionally biased region" description="Polar residues" evidence="2">
    <location>
        <begin position="422"/>
        <end position="435"/>
    </location>
</feature>
<comment type="caution">
    <text evidence="5">The sequence shown here is derived from an EMBL/GenBank/DDBJ whole genome shotgun (WGS) entry which is preliminary data.</text>
</comment>
<protein>
    <submittedName>
        <fullName evidence="5">Ig-like domain-containing protein</fullName>
    </submittedName>
</protein>
<feature type="coiled-coil region" evidence="1">
    <location>
        <begin position="329"/>
        <end position="411"/>
    </location>
</feature>
<reference evidence="5 6" key="1">
    <citation type="submission" date="2024-08" db="EMBL/GenBank/DDBJ databases">
        <title>Two novel Cytobacillus novel species.</title>
        <authorList>
            <person name="Liu G."/>
        </authorList>
    </citation>
    <scope>NUCLEOTIDE SEQUENCE [LARGE SCALE GENOMIC DNA]</scope>
    <source>
        <strain evidence="5 6">FJAT-54145</strain>
    </source>
</reference>
<dbReference type="Proteomes" id="UP001601059">
    <property type="component" value="Unassembled WGS sequence"/>
</dbReference>
<evidence type="ECO:0000313" key="5">
    <source>
        <dbReference type="EMBL" id="MFE8701732.1"/>
    </source>
</evidence>
<dbReference type="RefSeq" id="WP_389361701.1">
    <property type="nucleotide sequence ID" value="NZ_JBIACK010000006.1"/>
</dbReference>
<dbReference type="Gene3D" id="2.60.120.1440">
    <property type="match status" value="1"/>
</dbReference>
<feature type="region of interest" description="Disordered" evidence="2">
    <location>
        <begin position="412"/>
        <end position="446"/>
    </location>
</feature>
<evidence type="ECO:0000256" key="2">
    <source>
        <dbReference type="SAM" id="MobiDB-lite"/>
    </source>
</evidence>
<dbReference type="PANTHER" id="PTHR38731">
    <property type="entry name" value="LIPL45-RELATED LIPOPROTEIN-RELATED"/>
    <property type="match status" value="1"/>
</dbReference>
<evidence type="ECO:0000256" key="1">
    <source>
        <dbReference type="SAM" id="Coils"/>
    </source>
</evidence>
<feature type="compositionally biased region" description="Basic and acidic residues" evidence="2">
    <location>
        <begin position="412"/>
        <end position="421"/>
    </location>
</feature>
<feature type="domain" description="Bacterial Ig-like" evidence="4">
    <location>
        <begin position="457"/>
        <end position="511"/>
    </location>
</feature>
<evidence type="ECO:0000259" key="3">
    <source>
        <dbReference type="Pfam" id="PF04773"/>
    </source>
</evidence>
<feature type="coiled-coil region" evidence="1">
    <location>
        <begin position="233"/>
        <end position="298"/>
    </location>
</feature>
<evidence type="ECO:0000313" key="6">
    <source>
        <dbReference type="Proteomes" id="UP001601059"/>
    </source>
</evidence>
<accession>A0ABW6KGB5</accession>
<feature type="domain" description="FecR protein" evidence="3">
    <location>
        <begin position="80"/>
        <end position="180"/>
    </location>
</feature>
<dbReference type="PANTHER" id="PTHR38731:SF1">
    <property type="entry name" value="FECR PROTEIN DOMAIN-CONTAINING PROTEIN"/>
    <property type="match status" value="1"/>
</dbReference>
<dbReference type="Gene3D" id="2.30.30.100">
    <property type="match status" value="1"/>
</dbReference>
<dbReference type="Pfam" id="PF04773">
    <property type="entry name" value="FecR"/>
    <property type="match status" value="1"/>
</dbReference>
<keyword evidence="6" id="KW-1185">Reference proteome</keyword>
<dbReference type="InterPro" id="IPR011081">
    <property type="entry name" value="Big_4"/>
</dbReference>
<sequence length="764" mass="85644">MQDIAISVTKKKRSSILLLFIIFPLVFGILSTAFSSKGFAATVRTIEVNQVKGTAYVKRGGGLQSYQATEGMILHEGDHLITTAGSNVVLLTEDRKDEITVSESTELYISTLDKVDAAYKTKLELWAGSAYVKVTKLKKATDEFIVETPSSEFNVRGTHFTLTTNPLTGETRMFVNAGVVQANLRKESSTSGVNIYPTQQVNLYPNDPSTPPQSNVTIMDPAQFVQHASPAIIEALIRNNAQAEQERQEFLEQQKELLEQGNKESVPEGLDLSNNDDLQRLAKNLDNLTNTLVNESVKKGLVTEKDIQGLINQANQQSERKIQLGQQNDLELTAKQQLAQQKLQELERQKQQEQQKKQEEREQQQQQLTNVINQIKEAMQQLEQQNQQAQAEKQKQAVEKYLETLTDEEKERFLKDREKINNKTPVPSPINENDNSGGGNQEPGGHVNPVVIESISPITTIVNWKEEYTLPSIVIAEMSNGTTREVNVSWNETNVDTTMTGVYTFRGTVAGFSGEVILSLIVEVPLDTAVPLEPNQPIRFTGGIILEPDETVDGQEIIMRGTEELPNDNGLILLGNLYWFEVASGDVFDLPVKLSLPIQGGTDLENVGIYLKNFDTPNWESAFFTTDAGNGRIHAEVSLFNRYFGVFEAKTPQIQMSPTEQSNNHLMEFIAEFDLPVELTEEADTLMDQIEIRNSKNEEFLHFETVFLQTQETNEDSGIFKIQLYSVQPSEEYTITIPANMVKSLHGVPNEAYTYSFVTEEVTY</sequence>
<proteinExistence type="predicted"/>
<dbReference type="EMBL" id="JBIACK010000006">
    <property type="protein sequence ID" value="MFE8701732.1"/>
    <property type="molecule type" value="Genomic_DNA"/>
</dbReference>
<gene>
    <name evidence="5" type="ORF">ACFYKX_14095</name>
</gene>
<dbReference type="InterPro" id="IPR006860">
    <property type="entry name" value="FecR"/>
</dbReference>